<accession>A0ABN5VPV7</accession>
<reference evidence="1 2" key="1">
    <citation type="journal article" date="2010" name="ChemBioChem">
        <title>Cloning and characterization of the biosynthetic gene cluster of 16-membered macrolide antibiotic FD-891: involvement of a dual functional cytochrome P450 monooxygenase catalyzing epoxidation and hydroxylation.</title>
        <authorList>
            <person name="Kudo F."/>
            <person name="Motegi A."/>
            <person name="Mizoue K."/>
            <person name="Eguchi T."/>
        </authorList>
    </citation>
    <scope>NUCLEOTIDE SEQUENCE [LARGE SCALE GENOMIC DNA]</scope>
    <source>
        <strain evidence="1 2">A-8890</strain>
    </source>
</reference>
<dbReference type="Pfam" id="PF14107">
    <property type="entry name" value="DUF4280"/>
    <property type="match status" value="1"/>
</dbReference>
<dbReference type="EMBL" id="AP018448">
    <property type="protein sequence ID" value="BBC35502.1"/>
    <property type="molecule type" value="Genomic_DNA"/>
</dbReference>
<dbReference type="RefSeq" id="WP_286255787.1">
    <property type="nucleotide sequence ID" value="NZ_AP018448.1"/>
</dbReference>
<evidence type="ECO:0008006" key="3">
    <source>
        <dbReference type="Google" id="ProtNLM"/>
    </source>
</evidence>
<organism evidence="1 2">
    <name type="scientific">Streptomyces graminofaciens</name>
    <dbReference type="NCBI Taxonomy" id="68212"/>
    <lineage>
        <taxon>Bacteria</taxon>
        <taxon>Bacillati</taxon>
        <taxon>Actinomycetota</taxon>
        <taxon>Actinomycetes</taxon>
        <taxon>Kitasatosporales</taxon>
        <taxon>Streptomycetaceae</taxon>
        <taxon>Streptomyces</taxon>
    </lineage>
</organism>
<reference evidence="1 2" key="2">
    <citation type="journal article" date="2023" name="ChemBioChem">
        <title>Acyltransferase Domain Exchange between Two Independent Type I Polyketide Synthases in the Same Producer Strain of Macrolide Antibiotics.</title>
        <authorList>
            <person name="Kudo F."/>
            <person name="Kishikawa K."/>
            <person name="Tsuboi K."/>
            <person name="Kido T."/>
            <person name="Usui T."/>
            <person name="Hashimoto J."/>
            <person name="Shin-Ya K."/>
            <person name="Miyanaga A."/>
            <person name="Eguchi T."/>
        </authorList>
    </citation>
    <scope>NUCLEOTIDE SEQUENCE [LARGE SCALE GENOMIC DNA]</scope>
    <source>
        <strain evidence="1 2">A-8890</strain>
    </source>
</reference>
<sequence length="129" mass="12748">MGLLVTATAVVSCTSGTVPGTLSVPPGPVLCGGKPVATIQAVVPQLNIPPFGMCMSPNNPMVAQATAAAMGVLTPVPCVPVTPAPWAPGSPTVLVSGQPALTQSSKCACTWGGNIQIGFPGQQNTQVAD</sequence>
<proteinExistence type="predicted"/>
<evidence type="ECO:0000313" key="2">
    <source>
        <dbReference type="Proteomes" id="UP001321542"/>
    </source>
</evidence>
<dbReference type="InterPro" id="IPR025460">
    <property type="entry name" value="DUF4280"/>
</dbReference>
<protein>
    <recommendedName>
        <fullName evidence="3">DUF4280 domain-containing protein</fullName>
    </recommendedName>
</protein>
<keyword evidence="2" id="KW-1185">Reference proteome</keyword>
<gene>
    <name evidence="1" type="ORF">SGFS_067960</name>
</gene>
<name>A0ABN5VPV7_9ACTN</name>
<dbReference type="Proteomes" id="UP001321542">
    <property type="component" value="Chromosome"/>
</dbReference>
<evidence type="ECO:0000313" key="1">
    <source>
        <dbReference type="EMBL" id="BBC35502.1"/>
    </source>
</evidence>